<name>A0A224YCL7_9ACAR</name>
<organism evidence="1">
    <name type="scientific">Rhipicephalus zambeziensis</name>
    <dbReference type="NCBI Taxonomy" id="60191"/>
    <lineage>
        <taxon>Eukaryota</taxon>
        <taxon>Metazoa</taxon>
        <taxon>Ecdysozoa</taxon>
        <taxon>Arthropoda</taxon>
        <taxon>Chelicerata</taxon>
        <taxon>Arachnida</taxon>
        <taxon>Acari</taxon>
        <taxon>Parasitiformes</taxon>
        <taxon>Ixodida</taxon>
        <taxon>Ixodoidea</taxon>
        <taxon>Ixodidae</taxon>
        <taxon>Rhipicephalinae</taxon>
        <taxon>Rhipicephalus</taxon>
        <taxon>Rhipicephalus</taxon>
    </lineage>
</organism>
<evidence type="ECO:0000313" key="1">
    <source>
        <dbReference type="EMBL" id="MAA14655.1"/>
    </source>
</evidence>
<reference evidence="1" key="1">
    <citation type="journal article" date="2017" name="Parasit. Vectors">
        <title>Sialotranscriptomics of Rhipicephalus zambeziensis reveals intricate expression profiles of secretory proteins and suggests tight temporal transcriptional regulation during blood-feeding.</title>
        <authorList>
            <person name="de Castro M.H."/>
            <person name="de Klerk D."/>
            <person name="Pienaar R."/>
            <person name="Rees D.J.G."/>
            <person name="Mans B.J."/>
        </authorList>
    </citation>
    <scope>NUCLEOTIDE SEQUENCE</scope>
    <source>
        <tissue evidence="1">Salivary glands</tissue>
    </source>
</reference>
<sequence>MTSLCNTVVNDVCHSSLKWYSLYVCASLCQKRVCNVQHSVLSSWLTQDLLHNMYILRLHYHVMWFLVARGKQLHVLYFPLML</sequence>
<proteinExistence type="predicted"/>
<dbReference type="EMBL" id="GFPF01003509">
    <property type="protein sequence ID" value="MAA14655.1"/>
    <property type="molecule type" value="Transcribed_RNA"/>
</dbReference>
<protein>
    <submittedName>
        <fullName evidence="1">Uncharacterized protein</fullName>
    </submittedName>
</protein>
<dbReference type="AlphaFoldDB" id="A0A224YCL7"/>
<accession>A0A224YCL7</accession>